<accession>A0A1A8VNE0</accession>
<proteinExistence type="predicted"/>
<name>A0A1A8VNE0_PLAOA</name>
<feature type="compositionally biased region" description="Basic and acidic residues" evidence="1">
    <location>
        <begin position="1"/>
        <end position="10"/>
    </location>
</feature>
<evidence type="ECO:0000313" key="3">
    <source>
        <dbReference type="Proteomes" id="UP000078560"/>
    </source>
</evidence>
<feature type="compositionally biased region" description="Low complexity" evidence="1">
    <location>
        <begin position="50"/>
        <end position="60"/>
    </location>
</feature>
<dbReference type="Proteomes" id="UP000078560">
    <property type="component" value="Unassembled WGS sequence"/>
</dbReference>
<feature type="region of interest" description="Disordered" evidence="1">
    <location>
        <begin position="1"/>
        <end position="60"/>
    </location>
</feature>
<dbReference type="AlphaFoldDB" id="A0A1A8VNE0"/>
<reference evidence="3" key="1">
    <citation type="submission" date="2016-05" db="EMBL/GenBank/DDBJ databases">
        <authorList>
            <person name="Naeem Raeece"/>
        </authorList>
    </citation>
    <scope>NUCLEOTIDE SEQUENCE [LARGE SCALE GENOMIC DNA]</scope>
</reference>
<feature type="compositionally biased region" description="Basic and acidic residues" evidence="1">
    <location>
        <begin position="40"/>
        <end position="49"/>
    </location>
</feature>
<gene>
    <name evidence="2" type="ORF">POVCU2_0007110</name>
</gene>
<sequence>MKTHTREKWPRGTNRIGQTDGDNARTPATAQLHYSCTDTNTDRDTDRDTNTNTDTDTDTDTNTNTECVCLCLKYSSSTYSTS</sequence>
<feature type="compositionally biased region" description="Polar residues" evidence="1">
    <location>
        <begin position="15"/>
        <end position="36"/>
    </location>
</feature>
<dbReference type="EMBL" id="FLQU01000105">
    <property type="protein sequence ID" value="SBS80825.1"/>
    <property type="molecule type" value="Genomic_DNA"/>
</dbReference>
<organism evidence="2 3">
    <name type="scientific">Plasmodium ovale curtisi</name>
    <dbReference type="NCBI Taxonomy" id="864141"/>
    <lineage>
        <taxon>Eukaryota</taxon>
        <taxon>Sar</taxon>
        <taxon>Alveolata</taxon>
        <taxon>Apicomplexa</taxon>
        <taxon>Aconoidasida</taxon>
        <taxon>Haemosporida</taxon>
        <taxon>Plasmodiidae</taxon>
        <taxon>Plasmodium</taxon>
        <taxon>Plasmodium (Plasmodium)</taxon>
    </lineage>
</organism>
<evidence type="ECO:0000313" key="2">
    <source>
        <dbReference type="EMBL" id="SBS80825.1"/>
    </source>
</evidence>
<protein>
    <submittedName>
        <fullName evidence="2">Uncharacterized protein</fullName>
    </submittedName>
</protein>
<evidence type="ECO:0000256" key="1">
    <source>
        <dbReference type="SAM" id="MobiDB-lite"/>
    </source>
</evidence>